<dbReference type="SUPFAM" id="SSF51294">
    <property type="entry name" value="Hedgehog/intein (Hint) domain"/>
    <property type="match status" value="1"/>
</dbReference>
<name>A0A2T6BKE4_9RHOB</name>
<gene>
    <name evidence="2" type="ORF">C8N43_1184</name>
</gene>
<dbReference type="RefSeq" id="WP_107844715.1">
    <property type="nucleotide sequence ID" value="NZ_QBKS01000001.1"/>
</dbReference>
<feature type="domain" description="Hedgehog/Intein (Hint)" evidence="1">
    <location>
        <begin position="153"/>
        <end position="289"/>
    </location>
</feature>
<dbReference type="Gene3D" id="2.170.16.10">
    <property type="entry name" value="Hedgehog/Intein (Hint) domain"/>
    <property type="match status" value="1"/>
</dbReference>
<dbReference type="OrthoDB" id="6305173at2"/>
<reference evidence="2 3" key="1">
    <citation type="submission" date="2018-04" db="EMBL/GenBank/DDBJ databases">
        <title>Genomic Encyclopedia of Archaeal and Bacterial Type Strains, Phase II (KMG-II): from individual species to whole genera.</title>
        <authorList>
            <person name="Goeker M."/>
        </authorList>
    </citation>
    <scope>NUCLEOTIDE SEQUENCE [LARGE SCALE GENOMIC DNA]</scope>
    <source>
        <strain evidence="2 3">DSM 100977</strain>
    </source>
</reference>
<proteinExistence type="predicted"/>
<protein>
    <submittedName>
        <fullName evidence="2">Hint domain-containing protein</fullName>
    </submittedName>
</protein>
<dbReference type="InterPro" id="IPR036844">
    <property type="entry name" value="Hint_dom_sf"/>
</dbReference>
<organism evidence="2 3">
    <name type="scientific">Litoreibacter ponti</name>
    <dbReference type="NCBI Taxonomy" id="1510457"/>
    <lineage>
        <taxon>Bacteria</taxon>
        <taxon>Pseudomonadati</taxon>
        <taxon>Pseudomonadota</taxon>
        <taxon>Alphaproteobacteria</taxon>
        <taxon>Rhodobacterales</taxon>
        <taxon>Roseobacteraceae</taxon>
        <taxon>Litoreibacter</taxon>
    </lineage>
</organism>
<dbReference type="AlphaFoldDB" id="A0A2T6BKE4"/>
<evidence type="ECO:0000259" key="1">
    <source>
        <dbReference type="Pfam" id="PF13403"/>
    </source>
</evidence>
<dbReference type="EMBL" id="QBKS01000001">
    <property type="protein sequence ID" value="PTX56525.1"/>
    <property type="molecule type" value="Genomic_DNA"/>
</dbReference>
<accession>A0A2T6BKE4</accession>
<evidence type="ECO:0000313" key="3">
    <source>
        <dbReference type="Proteomes" id="UP000243978"/>
    </source>
</evidence>
<keyword evidence="3" id="KW-1185">Reference proteome</keyword>
<sequence>MSHHLPADFVANHAFAVYPADQFRVTNGVNHGDPVGGLDTICLGDGYALRRTAQIFAMDLSEVEGKTGTRPLFSVSPGSQIEVPGTRTHIAARLTFMTQIGASVDVLIIACDAPIARHYVYPLGPIEPGVEYTLIEAFDAPREIPLADLTGMSFGRGTRITMSDGSQRPVEQLQVGDRVLTRDNGMQPIRWIGTRTVQGAGDFAPVVISHGAMGNAENITVSQQHRMLVSDWRAEVMVGSRDVLIRAADLVNDDTIFIRKGGFVEYTQLVFDQHQILYAEGVPTESLHMSQQILNGLPEDVANEVLDLFPDLGITEPKFSRVPLESKDAANLLKQTGRL</sequence>
<comment type="caution">
    <text evidence="2">The sequence shown here is derived from an EMBL/GenBank/DDBJ whole genome shotgun (WGS) entry which is preliminary data.</text>
</comment>
<dbReference type="InterPro" id="IPR028992">
    <property type="entry name" value="Hedgehog/Intein_dom"/>
</dbReference>
<dbReference type="Pfam" id="PF13403">
    <property type="entry name" value="Hint_2"/>
    <property type="match status" value="1"/>
</dbReference>
<dbReference type="Proteomes" id="UP000243978">
    <property type="component" value="Unassembled WGS sequence"/>
</dbReference>
<evidence type="ECO:0000313" key="2">
    <source>
        <dbReference type="EMBL" id="PTX56525.1"/>
    </source>
</evidence>